<feature type="signal peptide" evidence="10">
    <location>
        <begin position="1"/>
        <end position="18"/>
    </location>
</feature>
<feature type="domain" description="Peptidase C1A papain C-terminal" evidence="11">
    <location>
        <begin position="134"/>
        <end position="349"/>
    </location>
</feature>
<keyword evidence="5" id="KW-1015">Disulfide bond</keyword>
<dbReference type="PROSITE" id="PS00640">
    <property type="entry name" value="THIOL_PROTEASE_ASN"/>
    <property type="match status" value="1"/>
</dbReference>
<evidence type="ECO:0000256" key="8">
    <source>
        <dbReference type="ARBA" id="ARBA00066502"/>
    </source>
</evidence>
<dbReference type="InterPro" id="IPR013128">
    <property type="entry name" value="Peptidase_C1A"/>
</dbReference>
<dbReference type="GO" id="GO:0004197">
    <property type="term" value="F:cysteine-type endopeptidase activity"/>
    <property type="evidence" value="ECO:0007669"/>
    <property type="project" value="UniProtKB-EC"/>
</dbReference>
<gene>
    <name evidence="13" type="ORF">CEPIT_LOCUS31768</name>
</gene>
<dbReference type="AlphaFoldDB" id="A0AAV0F8P3"/>
<proteinExistence type="inferred from homology"/>
<feature type="domain" description="Cathepsin propeptide inhibitor" evidence="12">
    <location>
        <begin position="45"/>
        <end position="103"/>
    </location>
</feature>
<dbReference type="PROSITE" id="PS00139">
    <property type="entry name" value="THIOL_PROTEASE_CYS"/>
    <property type="match status" value="1"/>
</dbReference>
<evidence type="ECO:0000256" key="5">
    <source>
        <dbReference type="ARBA" id="ARBA00023157"/>
    </source>
</evidence>
<dbReference type="Pfam" id="PF00112">
    <property type="entry name" value="Peptidase_C1"/>
    <property type="match status" value="1"/>
</dbReference>
<comment type="similarity">
    <text evidence="1">Belongs to the peptidase C1 family.</text>
</comment>
<feature type="chain" id="PRO_5043964807" description="Actinidain" evidence="10">
    <location>
        <begin position="19"/>
        <end position="381"/>
    </location>
</feature>
<dbReference type="Gene3D" id="3.90.70.10">
    <property type="entry name" value="Cysteine proteinases"/>
    <property type="match status" value="1"/>
</dbReference>
<evidence type="ECO:0000256" key="4">
    <source>
        <dbReference type="ARBA" id="ARBA00022807"/>
    </source>
</evidence>
<comment type="catalytic activity">
    <reaction evidence="6">
        <text>Specificity close to that of papain.</text>
        <dbReference type="EC" id="3.4.22.14"/>
    </reaction>
</comment>
<dbReference type="FunFam" id="3.90.70.10:FF:000068">
    <property type="entry name" value="Cysteine protease 1"/>
    <property type="match status" value="1"/>
</dbReference>
<evidence type="ECO:0000256" key="9">
    <source>
        <dbReference type="ARBA" id="ARBA00068904"/>
    </source>
</evidence>
<evidence type="ECO:0000256" key="3">
    <source>
        <dbReference type="ARBA" id="ARBA00022801"/>
    </source>
</evidence>
<keyword evidence="14" id="KW-1185">Reference proteome</keyword>
<dbReference type="CDD" id="cd02248">
    <property type="entry name" value="Peptidase_C1A"/>
    <property type="match status" value="1"/>
</dbReference>
<dbReference type="InterPro" id="IPR038765">
    <property type="entry name" value="Papain-like_cys_pep_sf"/>
</dbReference>
<keyword evidence="4" id="KW-0788">Thiol protease</keyword>
<evidence type="ECO:0000313" key="14">
    <source>
        <dbReference type="Proteomes" id="UP001152523"/>
    </source>
</evidence>
<comment type="caution">
    <text evidence="13">The sequence shown here is derived from an EMBL/GenBank/DDBJ whole genome shotgun (WGS) entry which is preliminary data.</text>
</comment>
<dbReference type="InterPro" id="IPR039417">
    <property type="entry name" value="Peptidase_C1A_papain-like"/>
</dbReference>
<dbReference type="SMART" id="SM00848">
    <property type="entry name" value="Inhibitor_I29"/>
    <property type="match status" value="1"/>
</dbReference>
<evidence type="ECO:0000313" key="13">
    <source>
        <dbReference type="EMBL" id="CAH9131915.1"/>
    </source>
</evidence>
<dbReference type="Proteomes" id="UP001152523">
    <property type="component" value="Unassembled WGS sequence"/>
</dbReference>
<dbReference type="SMART" id="SM00645">
    <property type="entry name" value="Pept_C1"/>
    <property type="match status" value="1"/>
</dbReference>
<sequence length="381" mass="42490">MGRLLFLTLISLLAVALAADMLITHEAEHPTKGPSRREVEVNALFESWLVKYKKSYNGLRGEREKRFEIFKDNLKYIDEQNSLSDRPYKLGLNQFADLTNEEYRSTYLGAKPGARRQIVKKKINQYSHKLGASLPQSVDWRQNGAVTEVKDQGSCGVCWAFSAIAAVEGINQITTGKLISLSEQELLDCDNPDNQGCDGGFKENAYNFIIKNGGIETEADYPYTGHQGRCNQATKKGKVVTIDGYDYVPAKNEKALQEAVAAQPVSISIDATGRDIQHYESGIFTGSCGVDLEHAMTVVGYGQEHGIDYWIVKNSWGTHWGEKGYMRMQRNIKDPNGLCGIAIDPSYPIKNGTNQESLVQLLHPPLQRLTHVMNVMSSHLK</sequence>
<comment type="function">
    <text evidence="7">Cysteine protease responsible for the cleavage of kiwellin into kissper and KiTH.</text>
</comment>
<organism evidence="13 14">
    <name type="scientific">Cuscuta epithymum</name>
    <dbReference type="NCBI Taxonomy" id="186058"/>
    <lineage>
        <taxon>Eukaryota</taxon>
        <taxon>Viridiplantae</taxon>
        <taxon>Streptophyta</taxon>
        <taxon>Embryophyta</taxon>
        <taxon>Tracheophyta</taxon>
        <taxon>Spermatophyta</taxon>
        <taxon>Magnoliopsida</taxon>
        <taxon>eudicotyledons</taxon>
        <taxon>Gunneridae</taxon>
        <taxon>Pentapetalae</taxon>
        <taxon>asterids</taxon>
        <taxon>lamiids</taxon>
        <taxon>Solanales</taxon>
        <taxon>Convolvulaceae</taxon>
        <taxon>Cuscuteae</taxon>
        <taxon>Cuscuta</taxon>
        <taxon>Cuscuta subgen. Cuscuta</taxon>
    </lineage>
</organism>
<dbReference type="EMBL" id="CAMAPF010000967">
    <property type="protein sequence ID" value="CAH9131915.1"/>
    <property type="molecule type" value="Genomic_DNA"/>
</dbReference>
<dbReference type="SUPFAM" id="SSF54001">
    <property type="entry name" value="Cysteine proteinases"/>
    <property type="match status" value="1"/>
</dbReference>
<dbReference type="InterPro" id="IPR000169">
    <property type="entry name" value="Pept_cys_AS"/>
</dbReference>
<dbReference type="InterPro" id="IPR025661">
    <property type="entry name" value="Pept_asp_AS"/>
</dbReference>
<keyword evidence="2" id="KW-0645">Protease</keyword>
<dbReference type="InterPro" id="IPR000668">
    <property type="entry name" value="Peptidase_C1A_C"/>
</dbReference>
<evidence type="ECO:0000256" key="2">
    <source>
        <dbReference type="ARBA" id="ARBA00022670"/>
    </source>
</evidence>
<name>A0AAV0F8P3_9ASTE</name>
<reference evidence="13" key="1">
    <citation type="submission" date="2022-07" db="EMBL/GenBank/DDBJ databases">
        <authorList>
            <person name="Macas J."/>
            <person name="Novak P."/>
            <person name="Neumann P."/>
        </authorList>
    </citation>
    <scope>NUCLEOTIDE SEQUENCE</scope>
</reference>
<protein>
    <recommendedName>
        <fullName evidence="9">Actinidain</fullName>
        <ecNumber evidence="8">3.4.22.14</ecNumber>
    </recommendedName>
</protein>
<dbReference type="PANTHER" id="PTHR12411">
    <property type="entry name" value="CYSTEINE PROTEASE FAMILY C1-RELATED"/>
    <property type="match status" value="1"/>
</dbReference>
<dbReference type="PRINTS" id="PR00705">
    <property type="entry name" value="PAPAIN"/>
</dbReference>
<dbReference type="InterPro" id="IPR013201">
    <property type="entry name" value="Prot_inhib_I29"/>
</dbReference>
<dbReference type="Pfam" id="PF08246">
    <property type="entry name" value="Inhibitor_I29"/>
    <property type="match status" value="1"/>
</dbReference>
<dbReference type="GO" id="GO:0006508">
    <property type="term" value="P:proteolysis"/>
    <property type="evidence" value="ECO:0007669"/>
    <property type="project" value="UniProtKB-KW"/>
</dbReference>
<evidence type="ECO:0000259" key="12">
    <source>
        <dbReference type="SMART" id="SM00848"/>
    </source>
</evidence>
<evidence type="ECO:0000256" key="7">
    <source>
        <dbReference type="ARBA" id="ARBA00058326"/>
    </source>
</evidence>
<evidence type="ECO:0000256" key="10">
    <source>
        <dbReference type="SAM" id="SignalP"/>
    </source>
</evidence>
<keyword evidence="3" id="KW-0378">Hydrolase</keyword>
<evidence type="ECO:0000256" key="1">
    <source>
        <dbReference type="ARBA" id="ARBA00008455"/>
    </source>
</evidence>
<evidence type="ECO:0000256" key="6">
    <source>
        <dbReference type="ARBA" id="ARBA00050389"/>
    </source>
</evidence>
<keyword evidence="10" id="KW-0732">Signal</keyword>
<dbReference type="EC" id="3.4.22.14" evidence="8"/>
<accession>A0AAV0F8P3</accession>
<evidence type="ECO:0000259" key="11">
    <source>
        <dbReference type="SMART" id="SM00645"/>
    </source>
</evidence>